<name>A0A9N8KXT7_CHRIL</name>
<keyword evidence="3" id="KW-1185">Reference proteome</keyword>
<proteinExistence type="predicted"/>
<evidence type="ECO:0000256" key="1">
    <source>
        <dbReference type="SAM" id="Phobius"/>
    </source>
</evidence>
<sequence>MPTISATTLSCSFSYKAFVEVYSSVMFSNALVLNLTPPFTASMIVYFLFPRRDCSSFMVTLKKNPFCGLLSNLIVLPASRLRSRAALFSSLSADDCISSSCSLKLWSWSSKEGFTRKSPLSTASISTVVSIICRNLPRSSLSSDIGSVIDE</sequence>
<dbReference type="AlphaFoldDB" id="A0A9N8KXT7"/>
<dbReference type="Proteomes" id="UP001154114">
    <property type="component" value="Chromosome 15"/>
</dbReference>
<gene>
    <name evidence="2" type="ORF">CINC_LOCUS3450</name>
</gene>
<accession>A0A9N8KXT7</accession>
<reference evidence="2" key="1">
    <citation type="submission" date="2021-12" db="EMBL/GenBank/DDBJ databases">
        <authorList>
            <person name="King R."/>
        </authorList>
    </citation>
    <scope>NUCLEOTIDE SEQUENCE</scope>
</reference>
<keyword evidence="1" id="KW-0472">Membrane</keyword>
<evidence type="ECO:0000313" key="3">
    <source>
        <dbReference type="Proteomes" id="UP001154114"/>
    </source>
</evidence>
<protein>
    <submittedName>
        <fullName evidence="2">Uncharacterized protein</fullName>
    </submittedName>
</protein>
<organism evidence="2 3">
    <name type="scientific">Chrysodeixis includens</name>
    <name type="common">Soybean looper</name>
    <name type="synonym">Pseudoplusia includens</name>
    <dbReference type="NCBI Taxonomy" id="689277"/>
    <lineage>
        <taxon>Eukaryota</taxon>
        <taxon>Metazoa</taxon>
        <taxon>Ecdysozoa</taxon>
        <taxon>Arthropoda</taxon>
        <taxon>Hexapoda</taxon>
        <taxon>Insecta</taxon>
        <taxon>Pterygota</taxon>
        <taxon>Neoptera</taxon>
        <taxon>Endopterygota</taxon>
        <taxon>Lepidoptera</taxon>
        <taxon>Glossata</taxon>
        <taxon>Ditrysia</taxon>
        <taxon>Noctuoidea</taxon>
        <taxon>Noctuidae</taxon>
        <taxon>Plusiinae</taxon>
        <taxon>Chrysodeixis</taxon>
    </lineage>
</organism>
<dbReference type="EMBL" id="LR824018">
    <property type="protein sequence ID" value="CAD0201779.1"/>
    <property type="molecule type" value="Genomic_DNA"/>
</dbReference>
<keyword evidence="1" id="KW-0812">Transmembrane</keyword>
<evidence type="ECO:0000313" key="2">
    <source>
        <dbReference type="EMBL" id="CAD0201779.1"/>
    </source>
</evidence>
<feature type="transmembrane region" description="Helical" evidence="1">
    <location>
        <begin position="30"/>
        <end position="49"/>
    </location>
</feature>
<keyword evidence="1" id="KW-1133">Transmembrane helix</keyword>